<accession>F0QZX2</accession>
<evidence type="ECO:0000313" key="4">
    <source>
        <dbReference type="Proteomes" id="UP000007486"/>
    </source>
</evidence>
<dbReference type="RefSeq" id="WP_013616596.1">
    <property type="nucleotide sequence ID" value="NC_015164.1"/>
</dbReference>
<gene>
    <name evidence="3" type="ordered locus">Bacsa_0541</name>
</gene>
<feature type="region of interest" description="Disordered" evidence="1">
    <location>
        <begin position="25"/>
        <end position="51"/>
    </location>
</feature>
<name>F0QZX2_PHOSB</name>
<organism evidence="3 4">
    <name type="scientific">Phocaeicola salanitronis (strain DSM 18170 / JCM 13657 / CCUG 60908 / BL78)</name>
    <name type="common">Bacteroides salanitronis</name>
    <dbReference type="NCBI Taxonomy" id="667015"/>
    <lineage>
        <taxon>Bacteria</taxon>
        <taxon>Pseudomonadati</taxon>
        <taxon>Bacteroidota</taxon>
        <taxon>Bacteroidia</taxon>
        <taxon>Bacteroidales</taxon>
        <taxon>Bacteroidaceae</taxon>
        <taxon>Phocaeicola</taxon>
    </lineage>
</organism>
<feature type="chain" id="PRO_5003254686" description="Lipoprotein" evidence="2">
    <location>
        <begin position="19"/>
        <end position="755"/>
    </location>
</feature>
<evidence type="ECO:0000313" key="3">
    <source>
        <dbReference type="EMBL" id="ADY35137.1"/>
    </source>
</evidence>
<evidence type="ECO:0008006" key="5">
    <source>
        <dbReference type="Google" id="ProtNLM"/>
    </source>
</evidence>
<dbReference type="KEGG" id="bsa:Bacsa_0541"/>
<feature type="signal peptide" evidence="2">
    <location>
        <begin position="1"/>
        <end position="18"/>
    </location>
</feature>
<evidence type="ECO:0000256" key="2">
    <source>
        <dbReference type="SAM" id="SignalP"/>
    </source>
</evidence>
<dbReference type="Proteomes" id="UP000007486">
    <property type="component" value="Chromosome"/>
</dbReference>
<sequence length="755" mass="83696">MKRFFTRTVLFTALLFLAGCGGEDPVVPEPEQPGQPVQPENPDTPPPSEEEVSAFVPIDWEQTELRGFDAGTGEVTLTFQGGGTLPEFDDGHSVMVIETDTSAHIRRVMRSEADGATVRLQTVQANMTELFADTEFAVSLTPSAARTRTRTGGVTSIDEAGVLHPVKIVELNGDGTYRKLYDAKGQSRVDIGAESRIDLYNINLNGVVIASSDDGNMALSWESLKQRFSLKADGYLKFTKPVREEEVTEGLKVKLSELEACRFVFGAEVLSELILRADMKGEFSFALKDPVELAQFKPQVYKFITPSGIPVFFTLTSGLFADFTAEGSTENTARTGVSAEGKFNLGFEYTGNWKPIHEFFYDYDVYPFEISGKAEAGLKAWVYPQLQLKMYDFLGPSVEPSLYVRDEFKSGYFDQFGTVEQDYYTWNEKMFAGVDLQIALGLDFLGLEQTLTLVNENIVDKQFYNAPDAIKLVYPDTGANVTVGEAVPVRFNVTRKMLVADLPLALLPVKFVSEKGTVSQDFAITGPLGNADVEWTPEAEGATLTAQIFDADGEVLLEEVFAPEVEAAYEKWVTGSGKIVEDLNGNVVVEVYWEDVLRLYKNGTYLYTHNPDKIPLEWMHDGLPYNSLSHGYCTGKYWFLENPSRLVLELGQSVDLSTSNGNPIPGHIFSIKYIFGKNGAYDIIWGGNDDGSVNKDVMGIHFKDEQGQTSAIVFTKASDSARNMSRSTEKRIPVTLLTVDDVGNVLERSVEWRSR</sequence>
<keyword evidence="2" id="KW-0732">Signal</keyword>
<dbReference type="PROSITE" id="PS51257">
    <property type="entry name" value="PROKAR_LIPOPROTEIN"/>
    <property type="match status" value="1"/>
</dbReference>
<protein>
    <recommendedName>
        <fullName evidence="5">Lipoprotein</fullName>
    </recommendedName>
</protein>
<reference evidence="3 4" key="1">
    <citation type="journal article" date="2011" name="Stand. Genomic Sci.">
        <title>Complete genome sequence of Bacteroides salanitronis type strain (BL78).</title>
        <authorList>
            <person name="Gronow S."/>
            <person name="Held B."/>
            <person name="Lucas S."/>
            <person name="Lapidus A."/>
            <person name="Del Rio T.G."/>
            <person name="Nolan M."/>
            <person name="Tice H."/>
            <person name="Deshpande S."/>
            <person name="Cheng J.F."/>
            <person name="Pitluck S."/>
            <person name="Liolios K."/>
            <person name="Pagani I."/>
            <person name="Ivanova N."/>
            <person name="Mavromatis K."/>
            <person name="Pati A."/>
            <person name="Tapia R."/>
            <person name="Han C."/>
            <person name="Goodwin L."/>
            <person name="Chen A."/>
            <person name="Palaniappan K."/>
            <person name="Land M."/>
            <person name="Hauser L."/>
            <person name="Chang Y.J."/>
            <person name="Jeffries C.D."/>
            <person name="Brambilla E.M."/>
            <person name="Rohde M."/>
            <person name="Goker M."/>
            <person name="Detter J.C."/>
            <person name="Woyke T."/>
            <person name="Bristow J."/>
            <person name="Markowitz V."/>
            <person name="Hugenholtz P."/>
            <person name="Kyrpides N.C."/>
            <person name="Klenk H.P."/>
            <person name="Eisen J.A."/>
        </authorList>
    </citation>
    <scope>NUCLEOTIDE SEQUENCE [LARGE SCALE GENOMIC DNA]</scope>
    <source>
        <strain evidence="3 4">DSM 18170</strain>
    </source>
</reference>
<keyword evidence="4" id="KW-1185">Reference proteome</keyword>
<proteinExistence type="predicted"/>
<dbReference type="HOGENOM" id="CLU_368697_0_0_10"/>
<evidence type="ECO:0000256" key="1">
    <source>
        <dbReference type="SAM" id="MobiDB-lite"/>
    </source>
</evidence>
<dbReference type="AlphaFoldDB" id="F0QZX2"/>
<dbReference type="OrthoDB" id="1093309at2"/>
<dbReference type="EMBL" id="CP002530">
    <property type="protein sequence ID" value="ADY35137.1"/>
    <property type="molecule type" value="Genomic_DNA"/>
</dbReference>